<evidence type="ECO:0000313" key="2">
    <source>
        <dbReference type="EMBL" id="AFM04893.1"/>
    </source>
</evidence>
<dbReference type="Proteomes" id="UP000006054">
    <property type="component" value="Chromosome"/>
</dbReference>
<dbReference type="InterPro" id="IPR004919">
    <property type="entry name" value="GmrSD_N"/>
</dbReference>
<reference evidence="3" key="1">
    <citation type="submission" date="2012-06" db="EMBL/GenBank/DDBJ databases">
        <title>The complete genome of Flexibacter litoralis DSM 6794.</title>
        <authorList>
            <person name="Lucas S."/>
            <person name="Copeland A."/>
            <person name="Lapidus A."/>
            <person name="Glavina del Rio T."/>
            <person name="Dalin E."/>
            <person name="Tice H."/>
            <person name="Bruce D."/>
            <person name="Goodwin L."/>
            <person name="Pitluck S."/>
            <person name="Peters L."/>
            <person name="Ovchinnikova G."/>
            <person name="Lu M."/>
            <person name="Kyrpides N."/>
            <person name="Mavromatis K."/>
            <person name="Ivanova N."/>
            <person name="Brettin T."/>
            <person name="Detter J.C."/>
            <person name="Han C."/>
            <person name="Larimer F."/>
            <person name="Land M."/>
            <person name="Hauser L."/>
            <person name="Markowitz V."/>
            <person name="Cheng J.-F."/>
            <person name="Hugenholtz P."/>
            <person name="Woyke T."/>
            <person name="Wu D."/>
            <person name="Spring S."/>
            <person name="Lang E."/>
            <person name="Kopitz M."/>
            <person name="Brambilla E."/>
            <person name="Klenk H.-P."/>
            <person name="Eisen J.A."/>
        </authorList>
    </citation>
    <scope>NUCLEOTIDE SEQUENCE [LARGE SCALE GENOMIC DNA]</scope>
    <source>
        <strain evidence="3">ATCC 23117 / DSM 6794 / NBRC 15988 / NCIMB 1366 / Sio-4</strain>
    </source>
</reference>
<protein>
    <recommendedName>
        <fullName evidence="1">GmrSD restriction endonucleases N-terminal domain-containing protein</fullName>
    </recommendedName>
</protein>
<dbReference type="PATRIC" id="fig|880071.3.peg.2518"/>
<keyword evidence="3" id="KW-1185">Reference proteome</keyword>
<dbReference type="KEGG" id="fli:Fleli_2528"/>
<evidence type="ECO:0000313" key="3">
    <source>
        <dbReference type="Proteomes" id="UP000006054"/>
    </source>
</evidence>
<dbReference type="AlphaFoldDB" id="I4ALQ8"/>
<dbReference type="RefSeq" id="WP_014798330.1">
    <property type="nucleotide sequence ID" value="NC_018018.1"/>
</dbReference>
<name>I4ALQ8_BERLS</name>
<dbReference type="Pfam" id="PF03235">
    <property type="entry name" value="GmrSD_N"/>
    <property type="match status" value="1"/>
</dbReference>
<organism evidence="2 3">
    <name type="scientific">Bernardetia litoralis (strain ATCC 23117 / DSM 6794 / NBRC 15988 / NCIMB 1366 / Fx l1 / Sio-4)</name>
    <name type="common">Flexibacter litoralis</name>
    <dbReference type="NCBI Taxonomy" id="880071"/>
    <lineage>
        <taxon>Bacteria</taxon>
        <taxon>Pseudomonadati</taxon>
        <taxon>Bacteroidota</taxon>
        <taxon>Cytophagia</taxon>
        <taxon>Cytophagales</taxon>
        <taxon>Bernardetiaceae</taxon>
        <taxon>Bernardetia</taxon>
    </lineage>
</organism>
<dbReference type="EMBL" id="CP003345">
    <property type="protein sequence ID" value="AFM04893.1"/>
    <property type="molecule type" value="Genomic_DNA"/>
</dbReference>
<dbReference type="STRING" id="880071.Fleli_2528"/>
<dbReference type="OrthoDB" id="9764212at2"/>
<dbReference type="eggNOG" id="COG1479">
    <property type="taxonomic scope" value="Bacteria"/>
</dbReference>
<evidence type="ECO:0000259" key="1">
    <source>
        <dbReference type="Pfam" id="PF03235"/>
    </source>
</evidence>
<dbReference type="PANTHER" id="PTHR39639:SF1">
    <property type="entry name" value="DUF262 DOMAIN-CONTAINING PROTEIN"/>
    <property type="match status" value="1"/>
</dbReference>
<sequence>MGIEIKTDKLQEEIDKNSLDIRSDSITMSIGELASMYADNDLILAIDFNRFDRWDINQKSRFIESILLGLPLPTIFVFQDKNGTWTIIDGLQRLSTIFEFMGILENKPPLKLVATKYLESLQDKVWQNEDEKTNSLTAQQRIFIKRARMDIQIILREDNISAQYEIFTRINTGGISLTKQEVRNAMLLQTNPTLYKWLETLEVYEAFQNTVSNTIYENSKELQYQKELLLKFLIFKNIEAKELKKIRQFSDFINEESIKLAQDKEFDYEKERKEFEFLFKKLDNALGENVFRRYNKEKEKFEGAFTVYMYEILALGLAPYLEKLEKISDEELAIIIIDMWKAKEKNIYELRAGKNLNLRIYNTIDFGRGYFAAILK</sequence>
<dbReference type="HOGENOM" id="CLU_038557_2_0_10"/>
<feature type="domain" description="GmrSD restriction endonucleases N-terminal" evidence="1">
    <location>
        <begin position="47"/>
        <end position="187"/>
    </location>
</feature>
<gene>
    <name evidence="2" type="ordered locus">Fleli_2528</name>
</gene>
<proteinExistence type="predicted"/>
<accession>I4ALQ8</accession>
<dbReference type="PANTHER" id="PTHR39639">
    <property type="entry name" value="CHROMOSOME 16, WHOLE GENOME SHOTGUN SEQUENCE"/>
    <property type="match status" value="1"/>
</dbReference>